<dbReference type="InterPro" id="IPR032350">
    <property type="entry name" value="Nbr1_FW"/>
</dbReference>
<keyword evidence="2" id="KW-0479">Metal-binding</keyword>
<evidence type="ECO:0000259" key="7">
    <source>
        <dbReference type="Pfam" id="PF16158"/>
    </source>
</evidence>
<dbReference type="InterPro" id="IPR009060">
    <property type="entry name" value="UBA-like_sf"/>
</dbReference>
<evidence type="ECO:0000256" key="4">
    <source>
        <dbReference type="ARBA" id="ARBA00022833"/>
    </source>
</evidence>
<protein>
    <recommendedName>
        <fullName evidence="7">Nbr1 FW domain-containing protein</fullName>
    </recommendedName>
</protein>
<dbReference type="InterPro" id="IPR013783">
    <property type="entry name" value="Ig-like_fold"/>
</dbReference>
<dbReference type="AlphaFoldDB" id="K1PCD8"/>
<dbReference type="Pfam" id="PF14555">
    <property type="entry name" value="UBA_4"/>
    <property type="match status" value="1"/>
</dbReference>
<dbReference type="InParanoid" id="K1PCD8"/>
<dbReference type="GO" id="GO:0008270">
    <property type="term" value="F:zinc ion binding"/>
    <property type="evidence" value="ECO:0007669"/>
    <property type="project" value="UniProtKB-KW"/>
</dbReference>
<feature type="compositionally biased region" description="Polar residues" evidence="6">
    <location>
        <begin position="195"/>
        <end position="207"/>
    </location>
</feature>
<dbReference type="EMBL" id="JH818469">
    <property type="protein sequence ID" value="EKC21472.1"/>
    <property type="molecule type" value="Genomic_DNA"/>
</dbReference>
<feature type="domain" description="Nbr1 FW" evidence="7">
    <location>
        <begin position="82"/>
        <end position="179"/>
    </location>
</feature>
<dbReference type="GO" id="GO:0016236">
    <property type="term" value="P:macroautophagy"/>
    <property type="evidence" value="ECO:0007669"/>
    <property type="project" value="TreeGrafter"/>
</dbReference>
<dbReference type="FunCoup" id="K1PCD8">
    <property type="interactions" value="206"/>
</dbReference>
<gene>
    <name evidence="8" type="ORF">CGI_10003853</name>
</gene>
<evidence type="ECO:0000256" key="3">
    <source>
        <dbReference type="ARBA" id="ARBA00022771"/>
    </source>
</evidence>
<evidence type="ECO:0000256" key="1">
    <source>
        <dbReference type="ARBA" id="ARBA00004419"/>
    </source>
</evidence>
<evidence type="ECO:0000313" key="8">
    <source>
        <dbReference type="EMBL" id="EKC21472.1"/>
    </source>
</evidence>
<evidence type="ECO:0000256" key="5">
    <source>
        <dbReference type="ARBA" id="ARBA00023329"/>
    </source>
</evidence>
<dbReference type="GO" id="GO:0031410">
    <property type="term" value="C:cytoplasmic vesicle"/>
    <property type="evidence" value="ECO:0007669"/>
    <property type="project" value="UniProtKB-KW"/>
</dbReference>
<dbReference type="SUPFAM" id="SSF46934">
    <property type="entry name" value="UBA-like"/>
    <property type="match status" value="1"/>
</dbReference>
<evidence type="ECO:0000256" key="2">
    <source>
        <dbReference type="ARBA" id="ARBA00022723"/>
    </source>
</evidence>
<sequence>MDVDNELEGKLLQQFSSMGTTDKEVLISEFQKLLEPNQLNPAGCAFFLDMNNWNLQAAICSYYDYDQPTVQVPCMKFLKDVTIGEGEAVPPNTTFTKTWRIQNSGDDNWPPGCNLRYCSGDNLSNTDRAIVDALIPGQVTDVSVEMHSPSNTGVYQSQWRLSTPTGMFFGDVIWVIIQVDVGGLLDITQKMSKFGTDTQGHSSHSQPIPNPFASPLKSDHSEIPRPSFSPPHLSFPGSPVSNMSPNSSMTAQIGSPFIAQLSPATSQAGSPYSQQMTSTIPSNFPAARSLFQVWLDSYFSFHCTTPQLAHLRLLNCL</sequence>
<dbReference type="InterPro" id="IPR039517">
    <property type="entry name" value="C6orf106_UBA-like"/>
</dbReference>
<reference evidence="8" key="1">
    <citation type="journal article" date="2012" name="Nature">
        <title>The oyster genome reveals stress adaptation and complexity of shell formation.</title>
        <authorList>
            <person name="Zhang G."/>
            <person name="Fang X."/>
            <person name="Guo X."/>
            <person name="Li L."/>
            <person name="Luo R."/>
            <person name="Xu F."/>
            <person name="Yang P."/>
            <person name="Zhang L."/>
            <person name="Wang X."/>
            <person name="Qi H."/>
            <person name="Xiong Z."/>
            <person name="Que H."/>
            <person name="Xie Y."/>
            <person name="Holland P.W."/>
            <person name="Paps J."/>
            <person name="Zhu Y."/>
            <person name="Wu F."/>
            <person name="Chen Y."/>
            <person name="Wang J."/>
            <person name="Peng C."/>
            <person name="Meng J."/>
            <person name="Yang L."/>
            <person name="Liu J."/>
            <person name="Wen B."/>
            <person name="Zhang N."/>
            <person name="Huang Z."/>
            <person name="Zhu Q."/>
            <person name="Feng Y."/>
            <person name="Mount A."/>
            <person name="Hedgecock D."/>
            <person name="Xu Z."/>
            <person name="Liu Y."/>
            <person name="Domazet-Loso T."/>
            <person name="Du Y."/>
            <person name="Sun X."/>
            <person name="Zhang S."/>
            <person name="Liu B."/>
            <person name="Cheng P."/>
            <person name="Jiang X."/>
            <person name="Li J."/>
            <person name="Fan D."/>
            <person name="Wang W."/>
            <person name="Fu W."/>
            <person name="Wang T."/>
            <person name="Wang B."/>
            <person name="Zhang J."/>
            <person name="Peng Z."/>
            <person name="Li Y."/>
            <person name="Li N."/>
            <person name="Wang J."/>
            <person name="Chen M."/>
            <person name="He Y."/>
            <person name="Tan F."/>
            <person name="Song X."/>
            <person name="Zheng Q."/>
            <person name="Huang R."/>
            <person name="Yang H."/>
            <person name="Du X."/>
            <person name="Chen L."/>
            <person name="Yang M."/>
            <person name="Gaffney P.M."/>
            <person name="Wang S."/>
            <person name="Luo L."/>
            <person name="She Z."/>
            <person name="Ming Y."/>
            <person name="Huang W."/>
            <person name="Zhang S."/>
            <person name="Huang B."/>
            <person name="Zhang Y."/>
            <person name="Qu T."/>
            <person name="Ni P."/>
            <person name="Miao G."/>
            <person name="Wang J."/>
            <person name="Wang Q."/>
            <person name="Steinberg C.E."/>
            <person name="Wang H."/>
            <person name="Li N."/>
            <person name="Qian L."/>
            <person name="Zhang G."/>
            <person name="Li Y."/>
            <person name="Yang H."/>
            <person name="Liu X."/>
            <person name="Wang J."/>
            <person name="Yin Y."/>
            <person name="Wang J."/>
        </authorList>
    </citation>
    <scope>NUCLEOTIDE SEQUENCE [LARGE SCALE GENOMIC DNA]</scope>
    <source>
        <strain evidence="8">05x7-T-G4-1.051#20</strain>
    </source>
</reference>
<dbReference type="HOGENOM" id="CLU_076188_0_0_1"/>
<dbReference type="GO" id="GO:0005776">
    <property type="term" value="C:autophagosome"/>
    <property type="evidence" value="ECO:0007669"/>
    <property type="project" value="UniProtKB-SubCell"/>
</dbReference>
<dbReference type="PANTHER" id="PTHR20930">
    <property type="entry name" value="OVARIAN CARCINOMA ANTIGEN CA125-RELATED"/>
    <property type="match status" value="1"/>
</dbReference>
<keyword evidence="4" id="KW-0862">Zinc</keyword>
<proteinExistence type="predicted"/>
<dbReference type="Pfam" id="PF16158">
    <property type="entry name" value="N_BRCA1_IG"/>
    <property type="match status" value="1"/>
</dbReference>
<dbReference type="Gene3D" id="2.60.40.10">
    <property type="entry name" value="Immunoglobulins"/>
    <property type="match status" value="1"/>
</dbReference>
<comment type="subcellular location">
    <subcellularLocation>
        <location evidence="1">Cytoplasmic vesicle</location>
        <location evidence="1">Autophagosome</location>
    </subcellularLocation>
</comment>
<dbReference type="FunFam" id="1.10.8.10:FF:000015">
    <property type="entry name" value="Chromosome 6 C6orf106 homolog"/>
    <property type="match status" value="1"/>
</dbReference>
<dbReference type="GO" id="GO:0043130">
    <property type="term" value="F:ubiquitin binding"/>
    <property type="evidence" value="ECO:0007669"/>
    <property type="project" value="TreeGrafter"/>
</dbReference>
<dbReference type="FunFam" id="2.60.40.10:FF:000199">
    <property type="entry name" value="next to BRCA1 gene 1 protein-like"/>
    <property type="match status" value="1"/>
</dbReference>
<feature type="region of interest" description="Disordered" evidence="6">
    <location>
        <begin position="195"/>
        <end position="240"/>
    </location>
</feature>
<name>K1PCD8_MAGGI</name>
<keyword evidence="5" id="KW-0968">Cytoplasmic vesicle</keyword>
<dbReference type="CDD" id="cd14349">
    <property type="entry name" value="UBA_CF106"/>
    <property type="match status" value="1"/>
</dbReference>
<dbReference type="GO" id="GO:0000407">
    <property type="term" value="C:phagophore assembly site"/>
    <property type="evidence" value="ECO:0007669"/>
    <property type="project" value="TreeGrafter"/>
</dbReference>
<dbReference type="CDD" id="cd14947">
    <property type="entry name" value="NBR1_like"/>
    <property type="match status" value="1"/>
</dbReference>
<evidence type="ECO:0000256" key="6">
    <source>
        <dbReference type="SAM" id="MobiDB-lite"/>
    </source>
</evidence>
<accession>K1PCD8</accession>
<dbReference type="Gene3D" id="1.10.8.10">
    <property type="entry name" value="DNA helicase RuvA subunit, C-terminal domain"/>
    <property type="match status" value="1"/>
</dbReference>
<organism evidence="8">
    <name type="scientific">Magallana gigas</name>
    <name type="common">Pacific oyster</name>
    <name type="synonym">Crassostrea gigas</name>
    <dbReference type="NCBI Taxonomy" id="29159"/>
    <lineage>
        <taxon>Eukaryota</taxon>
        <taxon>Metazoa</taxon>
        <taxon>Spiralia</taxon>
        <taxon>Lophotrochozoa</taxon>
        <taxon>Mollusca</taxon>
        <taxon>Bivalvia</taxon>
        <taxon>Autobranchia</taxon>
        <taxon>Pteriomorphia</taxon>
        <taxon>Ostreida</taxon>
        <taxon>Ostreoidea</taxon>
        <taxon>Ostreidae</taxon>
        <taxon>Magallana</taxon>
    </lineage>
</organism>
<keyword evidence="3" id="KW-0863">Zinc-finger</keyword>
<dbReference type="PANTHER" id="PTHR20930:SF0">
    <property type="entry name" value="PROTEIN ILRUN"/>
    <property type="match status" value="1"/>
</dbReference>